<proteinExistence type="predicted"/>
<accession>A0A1R2BTT5</accession>
<feature type="region of interest" description="Disordered" evidence="2">
    <location>
        <begin position="736"/>
        <end position="760"/>
    </location>
</feature>
<keyword evidence="4" id="KW-1185">Reference proteome</keyword>
<keyword evidence="1" id="KW-0175">Coiled coil</keyword>
<feature type="region of interest" description="Disordered" evidence="2">
    <location>
        <begin position="507"/>
        <end position="547"/>
    </location>
</feature>
<feature type="compositionally biased region" description="Polar residues" evidence="2">
    <location>
        <begin position="1"/>
        <end position="15"/>
    </location>
</feature>
<feature type="compositionally biased region" description="Basic residues" evidence="2">
    <location>
        <begin position="596"/>
        <end position="608"/>
    </location>
</feature>
<evidence type="ECO:0000256" key="1">
    <source>
        <dbReference type="SAM" id="Coils"/>
    </source>
</evidence>
<feature type="region of interest" description="Disordered" evidence="2">
    <location>
        <begin position="1"/>
        <end position="20"/>
    </location>
</feature>
<feature type="compositionally biased region" description="Polar residues" evidence="2">
    <location>
        <begin position="619"/>
        <end position="631"/>
    </location>
</feature>
<reference evidence="3 4" key="1">
    <citation type="submission" date="2016-11" db="EMBL/GenBank/DDBJ databases">
        <title>The macronuclear genome of Stentor coeruleus: a giant cell with tiny introns.</title>
        <authorList>
            <person name="Slabodnick M."/>
            <person name="Ruby J.G."/>
            <person name="Reiff S.B."/>
            <person name="Swart E.C."/>
            <person name="Gosai S."/>
            <person name="Prabakaran S."/>
            <person name="Witkowska E."/>
            <person name="Larue G.E."/>
            <person name="Fisher S."/>
            <person name="Freeman R.M."/>
            <person name="Gunawardena J."/>
            <person name="Chu W."/>
            <person name="Stover N.A."/>
            <person name="Gregory B.D."/>
            <person name="Nowacki M."/>
            <person name="Derisi J."/>
            <person name="Roy S.W."/>
            <person name="Marshall W.F."/>
            <person name="Sood P."/>
        </authorList>
    </citation>
    <scope>NUCLEOTIDE SEQUENCE [LARGE SCALE GENOMIC DNA]</scope>
    <source>
        <strain evidence="3">WM001</strain>
    </source>
</reference>
<feature type="compositionally biased region" description="Polar residues" evidence="2">
    <location>
        <begin position="518"/>
        <end position="529"/>
    </location>
</feature>
<protein>
    <submittedName>
        <fullName evidence="3">Uncharacterized protein</fullName>
    </submittedName>
</protein>
<feature type="compositionally biased region" description="Basic and acidic residues" evidence="2">
    <location>
        <begin position="471"/>
        <end position="490"/>
    </location>
</feature>
<sequence>MKQNAKSEQPSTNASLHRLGFPSLSQKASESLNKEKILDLVSLPHWNESIPTADCSSAGRFFRQADCPKTARTSSQSSHATRGLKTRDTYIQRSLDSTKVDLNKIWEIAERVDSCKIRAESGDYFPKSFDNLNSKVGFWIKCSNEITTMIKAFNSELSTSLSLAFKNIFGVCEDYQLLIKETEIKYKTKVEELSTDIKSLNIAIGSLKKENSALTQVSKLEELKIHKEIEEMFPSYDDDIKRLKEESLHLRNRKYGILSETLEKLYNEMSRDQPIPEMSEIDISAIDPNEFVASMMNNYRVVVSTTVQNMKRTLQSKTIIQHKHTETEDPYIDPKVYNEICRQLEKMTLSYQSTMMLLDSYKEESSNRGQIIEKVELEKLQIKNETLQLKREIELLNREIHNLKLEIDKKKTEIMMIMKQNDEKTTQIVELENRIDFMSDKILNLSFDLERSKLSKPPSAFPSQRGSRKNSLKDEEQKKNKLDEVTKSGRTVREEFERAYANNRGAIRKSLINPGDKNLSSESQKTGGNTAVDKSFSDANKTLSSHEQKDSLLTSMNITKNDLAEGKVFIKIPDHIDYSQSESELEDEINKDSSTKRHRKNKYRSKSKPLKDDTRQESIVESDTINEISAQNHKKKKNSINEIASNDNQIITSEKSSQITSKKPVSKTTKNPLKNAIKFHSPKKQMIPSKVIQVKEKNQKKNPHIKDVKDIHGKDQSLSEETSHRISVSRYYNKADADKNNSEESSGSEIGIEESENYSKENNMKKEEISIFHKSSSAIKQSKYKNSRSITEKILNKPEMCDKKCGRDIAGETDIGIQVNLTMLLDDKTKENSVPLFLPYNPNNLFGLRGDVYYQKSSFQPQSRIPDTNSSLMNISSYKLDSSI</sequence>
<gene>
    <name evidence="3" type="ORF">SteCoe_19770</name>
</gene>
<dbReference type="Proteomes" id="UP000187209">
    <property type="component" value="Unassembled WGS sequence"/>
</dbReference>
<dbReference type="AlphaFoldDB" id="A0A1R2BTT5"/>
<feature type="compositionally biased region" description="Polar residues" evidence="2">
    <location>
        <begin position="640"/>
        <end position="672"/>
    </location>
</feature>
<feature type="region of interest" description="Disordered" evidence="2">
    <location>
        <begin position="453"/>
        <end position="490"/>
    </location>
</feature>
<feature type="region of interest" description="Disordered" evidence="2">
    <location>
        <begin position="580"/>
        <end position="672"/>
    </location>
</feature>
<dbReference type="EMBL" id="MPUH01000440">
    <property type="protein sequence ID" value="OMJ80077.1"/>
    <property type="molecule type" value="Genomic_DNA"/>
</dbReference>
<comment type="caution">
    <text evidence="3">The sequence shown here is derived from an EMBL/GenBank/DDBJ whole genome shotgun (WGS) entry which is preliminary data.</text>
</comment>
<evidence type="ECO:0000256" key="2">
    <source>
        <dbReference type="SAM" id="MobiDB-lite"/>
    </source>
</evidence>
<organism evidence="3 4">
    <name type="scientific">Stentor coeruleus</name>
    <dbReference type="NCBI Taxonomy" id="5963"/>
    <lineage>
        <taxon>Eukaryota</taxon>
        <taxon>Sar</taxon>
        <taxon>Alveolata</taxon>
        <taxon>Ciliophora</taxon>
        <taxon>Postciliodesmatophora</taxon>
        <taxon>Heterotrichea</taxon>
        <taxon>Heterotrichida</taxon>
        <taxon>Stentoridae</taxon>
        <taxon>Stentor</taxon>
    </lineage>
</organism>
<feature type="compositionally biased region" description="Basic and acidic residues" evidence="2">
    <location>
        <begin position="609"/>
        <end position="618"/>
    </location>
</feature>
<name>A0A1R2BTT5_9CILI</name>
<evidence type="ECO:0000313" key="3">
    <source>
        <dbReference type="EMBL" id="OMJ80077.1"/>
    </source>
</evidence>
<feature type="coiled-coil region" evidence="1">
    <location>
        <begin position="372"/>
        <end position="441"/>
    </location>
</feature>
<evidence type="ECO:0000313" key="4">
    <source>
        <dbReference type="Proteomes" id="UP000187209"/>
    </source>
</evidence>